<organism evidence="1 2">
    <name type="scientific">Paraburkholderia caffeinilytica</name>
    <dbReference type="NCBI Taxonomy" id="1761016"/>
    <lineage>
        <taxon>Bacteria</taxon>
        <taxon>Pseudomonadati</taxon>
        <taxon>Pseudomonadota</taxon>
        <taxon>Betaproteobacteria</taxon>
        <taxon>Burkholderiales</taxon>
        <taxon>Burkholderiaceae</taxon>
        <taxon>Paraburkholderia</taxon>
    </lineage>
</organism>
<keyword evidence="2" id="KW-1185">Reference proteome</keyword>
<evidence type="ECO:0008006" key="3">
    <source>
        <dbReference type="Google" id="ProtNLM"/>
    </source>
</evidence>
<proteinExistence type="predicted"/>
<sequence>MSSESQSVPLTIVSSMATRHVLTQLADAYQRESGQTLSVLSVGGVEAARRVRNGEHFDIVILASDAIGKLIDGGHVIAETRTDVARSRIAVAVRSGEPHRDISSEDAVRDAVLRARSVGYSTGPSGTHVIGLLGRWGVAGDQNGPRIVEASPGVPVGSLIAEGKVEIGFQQLSELIHQPGIDVIGMLPASIQAVTVFSAAICNTTTRREAAMAFLEFLSSPANDADKVNHGMEPVQG</sequence>
<evidence type="ECO:0000313" key="2">
    <source>
        <dbReference type="Proteomes" id="UP000602004"/>
    </source>
</evidence>
<dbReference type="RefSeq" id="WP_115782672.1">
    <property type="nucleotide sequence ID" value="NZ_BMHL01000002.1"/>
</dbReference>
<dbReference type="PANTHER" id="PTHR30632">
    <property type="entry name" value="MOLYBDATE-BINDING PERIPLASMIC PROTEIN"/>
    <property type="match status" value="1"/>
</dbReference>
<dbReference type="Gene3D" id="3.40.190.10">
    <property type="entry name" value="Periplasmic binding protein-like II"/>
    <property type="match status" value="2"/>
</dbReference>
<gene>
    <name evidence="1" type="ORF">GCM10011400_15410</name>
</gene>
<comment type="caution">
    <text evidence="1">The sequence shown here is derived from an EMBL/GenBank/DDBJ whole genome shotgun (WGS) entry which is preliminary data.</text>
</comment>
<dbReference type="InterPro" id="IPR050682">
    <property type="entry name" value="ModA/WtpA"/>
</dbReference>
<dbReference type="PANTHER" id="PTHR30632:SF11">
    <property type="entry name" value="BLR4797 PROTEIN"/>
    <property type="match status" value="1"/>
</dbReference>
<evidence type="ECO:0000313" key="1">
    <source>
        <dbReference type="EMBL" id="GGC29740.1"/>
    </source>
</evidence>
<dbReference type="Proteomes" id="UP000602004">
    <property type="component" value="Unassembled WGS sequence"/>
</dbReference>
<name>A0ABQ1LU77_9BURK</name>
<accession>A0ABQ1LU77</accession>
<dbReference type="SUPFAM" id="SSF53850">
    <property type="entry name" value="Periplasmic binding protein-like II"/>
    <property type="match status" value="1"/>
</dbReference>
<protein>
    <recommendedName>
        <fullName evidence="3">Molybdenum ABC transporter substrate-binding protein</fullName>
    </recommendedName>
</protein>
<dbReference type="EMBL" id="BMHL01000002">
    <property type="protein sequence ID" value="GGC29740.1"/>
    <property type="molecule type" value="Genomic_DNA"/>
</dbReference>
<dbReference type="Pfam" id="PF13531">
    <property type="entry name" value="SBP_bac_11"/>
    <property type="match status" value="1"/>
</dbReference>
<reference evidence="2" key="1">
    <citation type="journal article" date="2019" name="Int. J. Syst. Evol. Microbiol.">
        <title>The Global Catalogue of Microorganisms (GCM) 10K type strain sequencing project: providing services to taxonomists for standard genome sequencing and annotation.</title>
        <authorList>
            <consortium name="The Broad Institute Genomics Platform"/>
            <consortium name="The Broad Institute Genome Sequencing Center for Infectious Disease"/>
            <person name="Wu L."/>
            <person name="Ma J."/>
        </authorList>
    </citation>
    <scope>NUCLEOTIDE SEQUENCE [LARGE SCALE GENOMIC DNA]</scope>
    <source>
        <strain evidence="2">CGMCC 1.15103</strain>
    </source>
</reference>